<evidence type="ECO:0000313" key="1">
    <source>
        <dbReference type="EMBL" id="QBA19737.1"/>
    </source>
</evidence>
<organism evidence="1">
    <name type="scientific">Chryseobacterium indologenes</name>
    <name type="common">Flavobacterium indologenes</name>
    <dbReference type="NCBI Taxonomy" id="253"/>
    <lineage>
        <taxon>Bacteria</taxon>
        <taxon>Pseudomonadati</taxon>
        <taxon>Bacteroidota</taxon>
        <taxon>Flavobacteriia</taxon>
        <taxon>Flavobacteriales</taxon>
        <taxon>Weeksellaceae</taxon>
        <taxon>Chryseobacterium group</taxon>
        <taxon>Chryseobacterium</taxon>
    </lineage>
</organism>
<proteinExistence type="predicted"/>
<gene>
    <name evidence="1" type="ORF">EU348_00570</name>
</gene>
<dbReference type="EMBL" id="CP035532">
    <property type="protein sequence ID" value="QBA19737.1"/>
    <property type="molecule type" value="Genomic_DNA"/>
</dbReference>
<reference evidence="1" key="1">
    <citation type="submission" date="2019-01" db="EMBL/GenBank/DDBJ databases">
        <title>Whole Genome Sequencing for Putative Detection of Antimicrobial Resistance and Potential Virulence Factors in Chryseobacterium indologenes isolated from Nile Tilapia in Tanzania.</title>
        <authorList>
            <person name="Mwega E."/>
            <person name="Mutoloki S."/>
            <person name="Mugimba K."/>
            <person name="Colquhoun D."/>
            <person name="Mdegela R."/>
            <person name="Evensen O."/>
            <person name="Wasteson Y."/>
        </authorList>
    </citation>
    <scope>NUCLEOTIDE SEQUENCE [LARGE SCALE GENOMIC DNA]</scope>
    <source>
        <strain evidence="1">StR 01</strain>
    </source>
</reference>
<sequence>MLSDQWENLKGLESNLGEDLFTKQDDEKIQLLENCFVTLLTHFNYQSKDKSAIRISGDK</sequence>
<accession>A0A411DHB9</accession>
<dbReference type="AlphaFoldDB" id="A0A411DHB9"/>
<name>A0A411DHB9_CHRID</name>
<protein>
    <submittedName>
        <fullName evidence="1">Uncharacterized protein</fullName>
    </submittedName>
</protein>